<name>A0A1G2CL72_9BACT</name>
<proteinExistence type="inferred from homology"/>
<protein>
    <recommendedName>
        <fullName evidence="4">Bacterial type II secretion system protein E domain-containing protein</fullName>
    </recommendedName>
</protein>
<dbReference type="PROSITE" id="PS00662">
    <property type="entry name" value="T2SP_E"/>
    <property type="match status" value="1"/>
</dbReference>
<keyword evidence="3" id="KW-0067">ATP-binding</keyword>
<dbReference type="Gene3D" id="3.40.50.300">
    <property type="entry name" value="P-loop containing nucleotide triphosphate hydrolases"/>
    <property type="match status" value="1"/>
</dbReference>
<comment type="similarity">
    <text evidence="1">Belongs to the GSP E family.</text>
</comment>
<organism evidence="5 6">
    <name type="scientific">Candidatus Liptonbacteria bacterium RIFCSPLOWO2_01_FULL_56_20</name>
    <dbReference type="NCBI Taxonomy" id="1798652"/>
    <lineage>
        <taxon>Bacteria</taxon>
        <taxon>Candidatus Liptoniibacteriota</taxon>
    </lineage>
</organism>
<dbReference type="Proteomes" id="UP000178495">
    <property type="component" value="Unassembled WGS sequence"/>
</dbReference>
<evidence type="ECO:0000259" key="4">
    <source>
        <dbReference type="PROSITE" id="PS00662"/>
    </source>
</evidence>
<evidence type="ECO:0000256" key="1">
    <source>
        <dbReference type="ARBA" id="ARBA00006611"/>
    </source>
</evidence>
<dbReference type="InterPro" id="IPR001482">
    <property type="entry name" value="T2SS/T4SS_dom"/>
</dbReference>
<evidence type="ECO:0000313" key="5">
    <source>
        <dbReference type="EMBL" id="OGZ01411.1"/>
    </source>
</evidence>
<feature type="domain" description="Bacterial type II secretion system protein E" evidence="4">
    <location>
        <begin position="240"/>
        <end position="254"/>
    </location>
</feature>
<dbReference type="SUPFAM" id="SSF52540">
    <property type="entry name" value="P-loop containing nucleoside triphosphate hydrolases"/>
    <property type="match status" value="1"/>
</dbReference>
<dbReference type="AlphaFoldDB" id="A0A1G2CL72"/>
<dbReference type="PANTHER" id="PTHR30258">
    <property type="entry name" value="TYPE II SECRETION SYSTEM PROTEIN GSPE-RELATED"/>
    <property type="match status" value="1"/>
</dbReference>
<dbReference type="Pfam" id="PF00437">
    <property type="entry name" value="T2SSE"/>
    <property type="match status" value="1"/>
</dbReference>
<dbReference type="GO" id="GO:0005886">
    <property type="term" value="C:plasma membrane"/>
    <property type="evidence" value="ECO:0007669"/>
    <property type="project" value="TreeGrafter"/>
</dbReference>
<comment type="caution">
    <text evidence="5">The sequence shown here is derived from an EMBL/GenBank/DDBJ whole genome shotgun (WGS) entry which is preliminary data.</text>
</comment>
<reference evidence="5 6" key="1">
    <citation type="journal article" date="2016" name="Nat. Commun.">
        <title>Thousands of microbial genomes shed light on interconnected biogeochemical processes in an aquifer system.</title>
        <authorList>
            <person name="Anantharaman K."/>
            <person name="Brown C.T."/>
            <person name="Hug L.A."/>
            <person name="Sharon I."/>
            <person name="Castelle C.J."/>
            <person name="Probst A.J."/>
            <person name="Thomas B.C."/>
            <person name="Singh A."/>
            <person name="Wilkins M.J."/>
            <person name="Karaoz U."/>
            <person name="Brodie E.L."/>
            <person name="Williams K.H."/>
            <person name="Hubbard S.S."/>
            <person name="Banfield J.F."/>
        </authorList>
    </citation>
    <scope>NUCLEOTIDE SEQUENCE [LARGE SCALE GENOMIC DNA]</scope>
</reference>
<evidence type="ECO:0000256" key="3">
    <source>
        <dbReference type="ARBA" id="ARBA00022840"/>
    </source>
</evidence>
<dbReference type="GO" id="GO:0005524">
    <property type="term" value="F:ATP binding"/>
    <property type="evidence" value="ECO:0007669"/>
    <property type="project" value="UniProtKB-KW"/>
</dbReference>
<dbReference type="CDD" id="cd01129">
    <property type="entry name" value="PulE-GspE-like"/>
    <property type="match status" value="1"/>
</dbReference>
<dbReference type="EMBL" id="MHLC01000012">
    <property type="protein sequence ID" value="OGZ01411.1"/>
    <property type="molecule type" value="Genomic_DNA"/>
</dbReference>
<dbReference type="PANTHER" id="PTHR30258:SF3">
    <property type="entry name" value="SLL1921 PROTEIN"/>
    <property type="match status" value="1"/>
</dbReference>
<dbReference type="Gene3D" id="3.30.450.90">
    <property type="match status" value="1"/>
</dbReference>
<gene>
    <name evidence="5" type="ORF">A3A43_01230</name>
</gene>
<accession>A0A1G2CL72</accession>
<evidence type="ECO:0000256" key="2">
    <source>
        <dbReference type="ARBA" id="ARBA00022741"/>
    </source>
</evidence>
<dbReference type="GO" id="GO:0016887">
    <property type="term" value="F:ATP hydrolysis activity"/>
    <property type="evidence" value="ECO:0007669"/>
    <property type="project" value="TreeGrafter"/>
</dbReference>
<evidence type="ECO:0000313" key="6">
    <source>
        <dbReference type="Proteomes" id="UP000178495"/>
    </source>
</evidence>
<dbReference type="InterPro" id="IPR027417">
    <property type="entry name" value="P-loop_NTPase"/>
</dbReference>
<keyword evidence="2" id="KW-0547">Nucleotide-binding</keyword>
<sequence>MTGKVGIEQKQLEEFLGRLKSFQAVRDALQKFDFSKTSVTALLEIVLAGALANGASDIHFEAEEEHAKIRFRLDGILQDAFGNLPAHNYEGLVSRIKLLSGLKINIRGEPQDGRFTIDLQKKEIEVRVSIIPSEFGETIVMRILDPETIQIDLSGLGIREDDLAIVERELLKPNGLILNTGPTGSGKTTTLYAFLRRIVSSEIKIITIEDPIEYRIEGVEQTQVDPDVGYSFAGGLRAILRQDPDAILVGEIRDKETADIAMQASLTGHLVFSTLHTNDAIGAVPRLIDLGVKAATVGPALSLVIAQRLVRKLCRECRKAAAGETELGRKIENFIKKLPRRVRRDAYKKTAVYAAGGCVKCNGSGYKGRLGIFEFLVAGPELEAVILEEASEVALRRLAEKQEMVTMQEDGILKVLQGETSFDEVEKITGPISW</sequence>
<dbReference type="STRING" id="1798652.A3A43_01230"/>